<keyword evidence="1" id="KW-1133">Transmembrane helix</keyword>
<proteinExistence type="predicted"/>
<gene>
    <name evidence="2" type="ORF">DLJ46_26950</name>
</gene>
<keyword evidence="3" id="KW-1185">Reference proteome</keyword>
<evidence type="ECO:0000313" key="3">
    <source>
        <dbReference type="Proteomes" id="UP000245683"/>
    </source>
</evidence>
<evidence type="ECO:0000313" key="2">
    <source>
        <dbReference type="EMBL" id="PWU44265.1"/>
    </source>
</evidence>
<organism evidence="2 3">
    <name type="scientific">Micromonospora globispora</name>
    <dbReference type="NCBI Taxonomy" id="1450148"/>
    <lineage>
        <taxon>Bacteria</taxon>
        <taxon>Bacillati</taxon>
        <taxon>Actinomycetota</taxon>
        <taxon>Actinomycetes</taxon>
        <taxon>Micromonosporales</taxon>
        <taxon>Micromonosporaceae</taxon>
        <taxon>Micromonospora</taxon>
    </lineage>
</organism>
<protein>
    <submittedName>
        <fullName evidence="2">Uncharacterized protein</fullName>
    </submittedName>
</protein>
<name>A0A317JUG2_9ACTN</name>
<comment type="caution">
    <text evidence="2">The sequence shown here is derived from an EMBL/GenBank/DDBJ whole genome shotgun (WGS) entry which is preliminary data.</text>
</comment>
<keyword evidence="1" id="KW-0472">Membrane</keyword>
<feature type="transmembrane region" description="Helical" evidence="1">
    <location>
        <begin position="39"/>
        <end position="59"/>
    </location>
</feature>
<dbReference type="AlphaFoldDB" id="A0A317JUG2"/>
<evidence type="ECO:0000256" key="1">
    <source>
        <dbReference type="SAM" id="Phobius"/>
    </source>
</evidence>
<dbReference type="EMBL" id="QGSV01000341">
    <property type="protein sequence ID" value="PWU44265.1"/>
    <property type="molecule type" value="Genomic_DNA"/>
</dbReference>
<sequence>MSPDTALIGGLVLVTVLAIGAMLWIVLGSGPESESTAKLAIPAIGTLAASSVGGIVKVLRNRRGRSRRS</sequence>
<accession>A0A317JUG2</accession>
<keyword evidence="1" id="KW-0812">Transmembrane</keyword>
<dbReference type="RefSeq" id="WP_109947360.1">
    <property type="nucleotide sequence ID" value="NZ_QGSV01000341.1"/>
</dbReference>
<feature type="transmembrane region" description="Helical" evidence="1">
    <location>
        <begin position="7"/>
        <end position="27"/>
    </location>
</feature>
<dbReference type="Proteomes" id="UP000245683">
    <property type="component" value="Unassembled WGS sequence"/>
</dbReference>
<reference evidence="3" key="1">
    <citation type="submission" date="2018-05" db="EMBL/GenBank/DDBJ databases">
        <title>Micromonospora globispora sp. nov. and Micromonospora rugosa sp. nov., isolated from marine sediment.</title>
        <authorList>
            <person name="Carro L."/>
            <person name="Aysel V."/>
            <person name="Cetin D."/>
            <person name="Igual J.M."/>
            <person name="Klenk H.-P."/>
            <person name="Trujillo M.E."/>
            <person name="Sahin N."/>
        </authorList>
    </citation>
    <scope>NUCLEOTIDE SEQUENCE [LARGE SCALE GENOMIC DNA]</scope>
    <source>
        <strain evidence="3">S2904</strain>
    </source>
</reference>